<evidence type="ECO:0000256" key="1">
    <source>
        <dbReference type="ARBA" id="ARBA00009437"/>
    </source>
</evidence>
<dbReference type="FunFam" id="1.10.10.10:FF:000001">
    <property type="entry name" value="LysR family transcriptional regulator"/>
    <property type="match status" value="1"/>
</dbReference>
<dbReference type="Proteomes" id="UP000199341">
    <property type="component" value="Unassembled WGS sequence"/>
</dbReference>
<dbReference type="RefSeq" id="WP_093783430.1">
    <property type="nucleotide sequence ID" value="NZ_FNIE01000003.1"/>
</dbReference>
<evidence type="ECO:0000313" key="6">
    <source>
        <dbReference type="EMBL" id="SDN20653.1"/>
    </source>
</evidence>
<evidence type="ECO:0000256" key="2">
    <source>
        <dbReference type="ARBA" id="ARBA00023015"/>
    </source>
</evidence>
<dbReference type="InterPro" id="IPR036390">
    <property type="entry name" value="WH_DNA-bd_sf"/>
</dbReference>
<dbReference type="InterPro" id="IPR000847">
    <property type="entry name" value="LysR_HTH_N"/>
</dbReference>
<organism evidence="6 7">
    <name type="scientific">Actinacidiphila guanduensis</name>
    <dbReference type="NCBI Taxonomy" id="310781"/>
    <lineage>
        <taxon>Bacteria</taxon>
        <taxon>Bacillati</taxon>
        <taxon>Actinomycetota</taxon>
        <taxon>Actinomycetes</taxon>
        <taxon>Kitasatosporales</taxon>
        <taxon>Streptomycetaceae</taxon>
        <taxon>Actinacidiphila</taxon>
    </lineage>
</organism>
<name>A0A1G9ZJG4_9ACTN</name>
<dbReference type="Pfam" id="PF00126">
    <property type="entry name" value="HTH_1"/>
    <property type="match status" value="1"/>
</dbReference>
<dbReference type="PANTHER" id="PTHR30346">
    <property type="entry name" value="TRANSCRIPTIONAL DUAL REGULATOR HCAR-RELATED"/>
    <property type="match status" value="1"/>
</dbReference>
<feature type="domain" description="HTH lysR-type" evidence="5">
    <location>
        <begin position="1"/>
        <end position="58"/>
    </location>
</feature>
<evidence type="ECO:0000256" key="3">
    <source>
        <dbReference type="ARBA" id="ARBA00023125"/>
    </source>
</evidence>
<dbReference type="PROSITE" id="PS50931">
    <property type="entry name" value="HTH_LYSR"/>
    <property type="match status" value="1"/>
</dbReference>
<protein>
    <submittedName>
        <fullName evidence="6">DNA-binding transcriptional regulator, LysR family</fullName>
    </submittedName>
</protein>
<dbReference type="OrthoDB" id="3181812at2"/>
<proteinExistence type="inferred from homology"/>
<dbReference type="EMBL" id="FNIE01000003">
    <property type="protein sequence ID" value="SDN20653.1"/>
    <property type="molecule type" value="Genomic_DNA"/>
</dbReference>
<keyword evidence="2" id="KW-0805">Transcription regulation</keyword>
<dbReference type="AlphaFoldDB" id="A0A1G9ZJG4"/>
<reference evidence="6 7" key="1">
    <citation type="submission" date="2016-10" db="EMBL/GenBank/DDBJ databases">
        <authorList>
            <person name="de Groot N.N."/>
        </authorList>
    </citation>
    <scope>NUCLEOTIDE SEQUENCE [LARGE SCALE GENOMIC DNA]</scope>
    <source>
        <strain evidence="6 7">CGMCC 4.2022</strain>
    </source>
</reference>
<gene>
    <name evidence="6" type="ORF">SAMN05216259_103160</name>
</gene>
<sequence length="297" mass="31952">MELRQLRYFLTVAEELNFGRAAERLHIMQPGVSQQISRLERELGVRLFHRTTRQVRLTAAGERLLPEARAALDAADRVRRLAGDLATGAEAVGLRIGTSQGLGDRLDRILEATDPPVRLTARPLPDRLAAVRSGELDAAFVRVLSEAPGLDVLPLWSDPLVAALPAAHPLAALPELHPAQLADLPVRLAPAEQNRPLHDLLTAAGIGRLRAVPFTTIQDTLAEVASSAPSWTVLYAAVAGLTPVRRIVFRPLTAPTPTTSLAVRPGPLPPALQHFLTVCRDAGTRASLHPGRTTTST</sequence>
<evidence type="ECO:0000313" key="7">
    <source>
        <dbReference type="Proteomes" id="UP000199341"/>
    </source>
</evidence>
<evidence type="ECO:0000256" key="4">
    <source>
        <dbReference type="ARBA" id="ARBA00023163"/>
    </source>
</evidence>
<dbReference type="Gene3D" id="3.40.190.10">
    <property type="entry name" value="Periplasmic binding protein-like II"/>
    <property type="match status" value="2"/>
</dbReference>
<dbReference type="Gene3D" id="1.10.10.10">
    <property type="entry name" value="Winged helix-like DNA-binding domain superfamily/Winged helix DNA-binding domain"/>
    <property type="match status" value="1"/>
</dbReference>
<dbReference type="Pfam" id="PF03466">
    <property type="entry name" value="LysR_substrate"/>
    <property type="match status" value="1"/>
</dbReference>
<evidence type="ECO:0000259" key="5">
    <source>
        <dbReference type="PROSITE" id="PS50931"/>
    </source>
</evidence>
<keyword evidence="4" id="KW-0804">Transcription</keyword>
<comment type="similarity">
    <text evidence="1">Belongs to the LysR transcriptional regulatory family.</text>
</comment>
<dbReference type="GO" id="GO:0003677">
    <property type="term" value="F:DNA binding"/>
    <property type="evidence" value="ECO:0007669"/>
    <property type="project" value="UniProtKB-KW"/>
</dbReference>
<dbReference type="SUPFAM" id="SSF46785">
    <property type="entry name" value="Winged helix' DNA-binding domain"/>
    <property type="match status" value="1"/>
</dbReference>
<dbReference type="PANTHER" id="PTHR30346:SF0">
    <property type="entry name" value="HCA OPERON TRANSCRIPTIONAL ACTIVATOR HCAR"/>
    <property type="match status" value="1"/>
</dbReference>
<keyword evidence="7" id="KW-1185">Reference proteome</keyword>
<accession>A0A1G9ZJG4</accession>
<dbReference type="GO" id="GO:0032993">
    <property type="term" value="C:protein-DNA complex"/>
    <property type="evidence" value="ECO:0007669"/>
    <property type="project" value="TreeGrafter"/>
</dbReference>
<dbReference type="InterPro" id="IPR005119">
    <property type="entry name" value="LysR_subst-bd"/>
</dbReference>
<dbReference type="SUPFAM" id="SSF53850">
    <property type="entry name" value="Periplasmic binding protein-like II"/>
    <property type="match status" value="1"/>
</dbReference>
<dbReference type="PRINTS" id="PR00039">
    <property type="entry name" value="HTHLYSR"/>
</dbReference>
<keyword evidence="3 6" id="KW-0238">DNA-binding</keyword>
<dbReference type="InterPro" id="IPR036388">
    <property type="entry name" value="WH-like_DNA-bd_sf"/>
</dbReference>
<dbReference type="GO" id="GO:0003700">
    <property type="term" value="F:DNA-binding transcription factor activity"/>
    <property type="evidence" value="ECO:0007669"/>
    <property type="project" value="InterPro"/>
</dbReference>
<dbReference type="STRING" id="310781.SAMN05216259_103160"/>